<reference evidence="1" key="1">
    <citation type="journal article" date="2019" name="Toxins">
        <title>Detection of Abrin-Like and Prepropulchellin-Like Toxin Genes and Transcripts Using Whole Genome Sequencing and Full-Length Transcript Sequencing of Abrus precatorius.</title>
        <authorList>
            <person name="Hovde B.T."/>
            <person name="Daligault H.E."/>
            <person name="Hanschen E.R."/>
            <person name="Kunde Y.A."/>
            <person name="Johnson M.B."/>
            <person name="Starkenburg S.R."/>
            <person name="Johnson S.L."/>
        </authorList>
    </citation>
    <scope>NUCLEOTIDE SEQUENCE [LARGE SCALE GENOMIC DNA]</scope>
</reference>
<protein>
    <submittedName>
        <fullName evidence="2">Uncharacterized protein LOC113855024</fullName>
    </submittedName>
</protein>
<organism evidence="1 2">
    <name type="scientific">Abrus precatorius</name>
    <name type="common">Indian licorice</name>
    <name type="synonym">Glycine abrus</name>
    <dbReference type="NCBI Taxonomy" id="3816"/>
    <lineage>
        <taxon>Eukaryota</taxon>
        <taxon>Viridiplantae</taxon>
        <taxon>Streptophyta</taxon>
        <taxon>Embryophyta</taxon>
        <taxon>Tracheophyta</taxon>
        <taxon>Spermatophyta</taxon>
        <taxon>Magnoliopsida</taxon>
        <taxon>eudicotyledons</taxon>
        <taxon>Gunneridae</taxon>
        <taxon>Pentapetalae</taxon>
        <taxon>rosids</taxon>
        <taxon>fabids</taxon>
        <taxon>Fabales</taxon>
        <taxon>Fabaceae</taxon>
        <taxon>Papilionoideae</taxon>
        <taxon>50 kb inversion clade</taxon>
        <taxon>NPAAA clade</taxon>
        <taxon>indigoferoid/millettioid clade</taxon>
        <taxon>Abreae</taxon>
        <taxon>Abrus</taxon>
    </lineage>
</organism>
<proteinExistence type="predicted"/>
<dbReference type="RefSeq" id="XP_027342255.1">
    <property type="nucleotide sequence ID" value="XM_027486454.1"/>
</dbReference>
<dbReference type="Gene3D" id="3.10.10.10">
    <property type="entry name" value="HIV Type 1 Reverse Transcriptase, subunit A, domain 1"/>
    <property type="match status" value="1"/>
</dbReference>
<accession>A0A8B8KEN6</accession>
<gene>
    <name evidence="2" type="primary">LOC113855024</name>
</gene>
<dbReference type="PANTHER" id="PTHR24559">
    <property type="entry name" value="TRANSPOSON TY3-I GAG-POL POLYPROTEIN"/>
    <property type="match status" value="1"/>
</dbReference>
<evidence type="ECO:0000313" key="1">
    <source>
        <dbReference type="Proteomes" id="UP000694853"/>
    </source>
</evidence>
<sequence>MKYAFLEDGCKLPIIIASDLTQEQKAQLLNVLREHKKAIAWKISDIRGISPSFCTHKILIESDFKAVVQPQRRLNSNMKEVVKAEVLMLLDVRMIYPILDSPWVSPVQVVPKKGGMTVVPNEKNELVPTRTVTGWRRCMMAIFYEMVEDIMEIFIDDFSVFGDSFSHCLKNLSRVLQRCEETNLVLNWEKCYFMVQEGIVLGHKISYKGIQVDKAKIDTIKKLPLVTSVKAV</sequence>
<dbReference type="InterPro" id="IPR043502">
    <property type="entry name" value="DNA/RNA_pol_sf"/>
</dbReference>
<dbReference type="Gene3D" id="3.30.70.270">
    <property type="match status" value="1"/>
</dbReference>
<dbReference type="InterPro" id="IPR043128">
    <property type="entry name" value="Rev_trsase/Diguanyl_cyclase"/>
</dbReference>
<dbReference type="PANTHER" id="PTHR24559:SF444">
    <property type="entry name" value="REVERSE TRANSCRIPTASE DOMAIN-CONTAINING PROTEIN"/>
    <property type="match status" value="1"/>
</dbReference>
<dbReference type="KEGG" id="aprc:113855024"/>
<dbReference type="Proteomes" id="UP000694853">
    <property type="component" value="Unplaced"/>
</dbReference>
<evidence type="ECO:0000313" key="2">
    <source>
        <dbReference type="RefSeq" id="XP_027342255.1"/>
    </source>
</evidence>
<dbReference type="InterPro" id="IPR053134">
    <property type="entry name" value="RNA-dir_DNA_polymerase"/>
</dbReference>
<name>A0A8B8KEN6_ABRPR</name>
<dbReference type="SUPFAM" id="SSF56672">
    <property type="entry name" value="DNA/RNA polymerases"/>
    <property type="match status" value="1"/>
</dbReference>
<dbReference type="OrthoDB" id="1434653at2759"/>
<reference evidence="2" key="2">
    <citation type="submission" date="2025-08" db="UniProtKB">
        <authorList>
            <consortium name="RefSeq"/>
        </authorList>
    </citation>
    <scope>IDENTIFICATION</scope>
    <source>
        <tissue evidence="2">Young leaves</tissue>
    </source>
</reference>
<dbReference type="AlphaFoldDB" id="A0A8B8KEN6"/>
<dbReference type="GeneID" id="113855024"/>
<keyword evidence="1" id="KW-1185">Reference proteome</keyword>